<feature type="domain" description="YdbS-like PH" evidence="2">
    <location>
        <begin position="72"/>
        <end position="148"/>
    </location>
</feature>
<evidence type="ECO:0000256" key="1">
    <source>
        <dbReference type="SAM" id="Phobius"/>
    </source>
</evidence>
<dbReference type="Pfam" id="PF03703">
    <property type="entry name" value="bPH_2"/>
    <property type="match status" value="1"/>
</dbReference>
<dbReference type="Proteomes" id="UP000010301">
    <property type="component" value="Unassembled WGS sequence"/>
</dbReference>
<dbReference type="HOGENOM" id="CLU_104197_0_0_11"/>
<comment type="caution">
    <text evidence="3">The sequence shown here is derived from an EMBL/GenBank/DDBJ whole genome shotgun (WGS) entry which is preliminary data.</text>
</comment>
<name>C0VYJ6_9ACTO</name>
<proteinExistence type="predicted"/>
<evidence type="ECO:0000259" key="2">
    <source>
        <dbReference type="Pfam" id="PF03703"/>
    </source>
</evidence>
<keyword evidence="4" id="KW-1185">Reference proteome</keyword>
<organism evidence="3 4">
    <name type="scientific">Gleimia coleocanis DSM 15436</name>
    <dbReference type="NCBI Taxonomy" id="525245"/>
    <lineage>
        <taxon>Bacteria</taxon>
        <taxon>Bacillati</taxon>
        <taxon>Actinomycetota</taxon>
        <taxon>Actinomycetes</taxon>
        <taxon>Actinomycetales</taxon>
        <taxon>Actinomycetaceae</taxon>
        <taxon>Gleimia</taxon>
    </lineage>
</organism>
<accession>C0VYJ6</accession>
<dbReference type="RefSeq" id="WP_006547233.1">
    <property type="nucleotide sequence ID" value="NZ_DS999545.1"/>
</dbReference>
<keyword evidence="1" id="KW-0812">Transmembrane</keyword>
<feature type="transmembrane region" description="Helical" evidence="1">
    <location>
        <begin position="48"/>
        <end position="67"/>
    </location>
</feature>
<evidence type="ECO:0000313" key="3">
    <source>
        <dbReference type="EMBL" id="EEH64499.1"/>
    </source>
</evidence>
<dbReference type="InterPro" id="IPR005182">
    <property type="entry name" value="YdbS-like_PH"/>
</dbReference>
<dbReference type="PANTHER" id="PTHR34473">
    <property type="entry name" value="UPF0699 TRANSMEMBRANE PROTEIN YDBS"/>
    <property type="match status" value="1"/>
</dbReference>
<gene>
    <name evidence="3" type="ORF">HMPREF0044_0236</name>
</gene>
<reference evidence="3 4" key="1">
    <citation type="submission" date="2009-01" db="EMBL/GenBank/DDBJ databases">
        <authorList>
            <person name="Qin X."/>
            <person name="Bachman B."/>
            <person name="Battles P."/>
            <person name="Bell A."/>
            <person name="Bess C."/>
            <person name="Bickham C."/>
            <person name="Chaboub L."/>
            <person name="Chen D."/>
            <person name="Coyle M."/>
            <person name="Deiros D.R."/>
            <person name="Dinh H."/>
            <person name="Forbes L."/>
            <person name="Fowler G."/>
            <person name="Francisco L."/>
            <person name="Fu Q."/>
            <person name="Gubbala S."/>
            <person name="Hale W."/>
            <person name="Han Y."/>
            <person name="Hemphill L."/>
            <person name="Highlander S.K."/>
            <person name="Hirani K."/>
            <person name="Hogues M."/>
            <person name="Jackson L."/>
            <person name="Jakkamsetti A."/>
            <person name="Javaid M."/>
            <person name="Jiang H."/>
            <person name="Korchina V."/>
            <person name="Kovar C."/>
            <person name="Lara F."/>
            <person name="Lee S."/>
            <person name="Mata R."/>
            <person name="Mathew T."/>
            <person name="Moen C."/>
            <person name="Morales K."/>
            <person name="Munidasa M."/>
            <person name="Nazareth L."/>
            <person name="Ngo R."/>
            <person name="Nguyen L."/>
            <person name="Okwuonu G."/>
            <person name="Ongeri F."/>
            <person name="Patil S."/>
            <person name="Petrosino J."/>
            <person name="Pham C."/>
            <person name="Pham P."/>
            <person name="Pu L.-L."/>
            <person name="Puazo M."/>
            <person name="Raj R."/>
            <person name="Reid J."/>
            <person name="Rouhana J."/>
            <person name="Saada N."/>
            <person name="Shang Y."/>
            <person name="Simmons D."/>
            <person name="Thornton R."/>
            <person name="Warren J."/>
            <person name="Weissenberger G."/>
            <person name="Zhang J."/>
            <person name="Zhang L."/>
            <person name="Zhou C."/>
            <person name="Zhu D."/>
            <person name="Muzny D."/>
            <person name="Worley K."/>
            <person name="Gibbs R."/>
        </authorList>
    </citation>
    <scope>NUCLEOTIDE SEQUENCE [LARGE SCALE GENOMIC DNA]</scope>
    <source>
        <strain evidence="3 4">DSM 15436</strain>
    </source>
</reference>
<dbReference type="STRING" id="525245.HMPREF0044_0236"/>
<dbReference type="OrthoDB" id="7364633at2"/>
<dbReference type="EMBL" id="ACFG01000004">
    <property type="protein sequence ID" value="EEH64499.1"/>
    <property type="molecule type" value="Genomic_DNA"/>
</dbReference>
<protein>
    <recommendedName>
        <fullName evidence="2">YdbS-like PH domain-containing protein</fullName>
    </recommendedName>
</protein>
<dbReference type="eggNOG" id="COG3402">
    <property type="taxonomic scope" value="Bacteria"/>
</dbReference>
<keyword evidence="1" id="KW-1133">Transmembrane helix</keyword>
<dbReference type="AlphaFoldDB" id="C0VYJ6"/>
<keyword evidence="1" id="KW-0472">Membrane</keyword>
<dbReference type="PANTHER" id="PTHR34473:SF3">
    <property type="entry name" value="TRANSMEMBRANE PROTEIN-RELATED"/>
    <property type="match status" value="1"/>
</dbReference>
<feature type="transmembrane region" description="Helical" evidence="1">
    <location>
        <begin position="22"/>
        <end position="42"/>
    </location>
</feature>
<evidence type="ECO:0000313" key="4">
    <source>
        <dbReference type="Proteomes" id="UP000010301"/>
    </source>
</evidence>
<sequence>MSDLFSPVGIDFRHVSPNLAKARFAGTAISFLSFTIPATLVAVFVTPWAWIAAGIITILHLWVAILITRQVKALQYALGETELFVRKGIMFKDMTAVPYGRIQYVDVSEGPIARYFGMAEIKLHTASAATDATIPGIPTAEAAELRAFLSNRCEAEMVGI</sequence>